<dbReference type="PANTHER" id="PTHR30294:SF47">
    <property type="entry name" value="INNER MEMBRANE TRANSPORT PERMEASE YHHJ"/>
    <property type="match status" value="1"/>
</dbReference>
<feature type="transmembrane region" description="Helical" evidence="8">
    <location>
        <begin position="246"/>
        <end position="268"/>
    </location>
</feature>
<feature type="transmembrane region" description="Helical" evidence="8">
    <location>
        <begin position="334"/>
        <end position="353"/>
    </location>
</feature>
<reference evidence="10 11" key="1">
    <citation type="journal article" date="2012" name="Stand. Genomic Sci.">
        <title>Complete genome sequence of the sulfur compounds oxidizing chemolithoautotroph Sulfuricurvum kujiense type strain (YK-1(T)).</title>
        <authorList>
            <person name="Han C."/>
            <person name="Kotsyurbenko O."/>
            <person name="Chertkov O."/>
            <person name="Held B."/>
            <person name="Lapidus A."/>
            <person name="Nolan M."/>
            <person name="Lucas S."/>
            <person name="Hammon N."/>
            <person name="Deshpande S."/>
            <person name="Cheng J.F."/>
            <person name="Tapia R."/>
            <person name="Goodwin L.A."/>
            <person name="Pitluck S."/>
            <person name="Liolios K."/>
            <person name="Pagani I."/>
            <person name="Ivanova N."/>
            <person name="Mavromatis K."/>
            <person name="Mikhailova N."/>
            <person name="Pati A."/>
            <person name="Chen A."/>
            <person name="Palaniappan K."/>
            <person name="Land M."/>
            <person name="Hauser L."/>
            <person name="Chang Y.J."/>
            <person name="Jeffries C.D."/>
            <person name="Brambilla E.M."/>
            <person name="Rohde M."/>
            <person name="Spring S."/>
            <person name="Sikorski J."/>
            <person name="Goker M."/>
            <person name="Woyke T."/>
            <person name="Bristow J."/>
            <person name="Eisen J.A."/>
            <person name="Markowitz V."/>
            <person name="Hugenholtz P."/>
            <person name="Kyrpides N.C."/>
            <person name="Klenk H.P."/>
            <person name="Detter J.C."/>
        </authorList>
    </citation>
    <scope>NUCLEOTIDE SEQUENCE [LARGE SCALE GENOMIC DNA]</scope>
    <source>
        <strain evidence="11">ATCC BAA-921 / DSM 16994 / JCM 11577 / YK-1</strain>
    </source>
</reference>
<dbReference type="HOGENOM" id="CLU_039483_8_1_7"/>
<feature type="domain" description="ABC transmembrane type-2" evidence="9">
    <location>
        <begin position="132"/>
        <end position="359"/>
    </location>
</feature>
<name>E4TXJ9_SULKY</name>
<dbReference type="GO" id="GO:0140359">
    <property type="term" value="F:ABC-type transporter activity"/>
    <property type="evidence" value="ECO:0007669"/>
    <property type="project" value="InterPro"/>
</dbReference>
<dbReference type="InterPro" id="IPR047817">
    <property type="entry name" value="ABC2_TM_bact-type"/>
</dbReference>
<feature type="transmembrane region" description="Helical" evidence="8">
    <location>
        <begin position="209"/>
        <end position="234"/>
    </location>
</feature>
<evidence type="ECO:0000259" key="9">
    <source>
        <dbReference type="PROSITE" id="PS51012"/>
    </source>
</evidence>
<evidence type="ECO:0000313" key="10">
    <source>
        <dbReference type="EMBL" id="ADR33908.1"/>
    </source>
</evidence>
<comment type="subcellular location">
    <subcellularLocation>
        <location evidence="1">Cell membrane</location>
        <topology evidence="1">Multi-pass membrane protein</topology>
    </subcellularLocation>
</comment>
<dbReference type="PROSITE" id="PS51012">
    <property type="entry name" value="ABC_TM2"/>
    <property type="match status" value="1"/>
</dbReference>
<keyword evidence="4" id="KW-1003">Cell membrane</keyword>
<keyword evidence="6 8" id="KW-1133">Transmembrane helix</keyword>
<dbReference type="GO" id="GO:0005886">
    <property type="term" value="C:plasma membrane"/>
    <property type="evidence" value="ECO:0007669"/>
    <property type="project" value="UniProtKB-SubCell"/>
</dbReference>
<sequence length="360" mass="40733">MSRIFWSIVGKELIAFMRSWQLVVVVLYMFIFEVYIAGSGIEINPRNVAVGYVDATGGGLSQKILTRLHGPEFLPPRRFNSQQELSRAIFDKEIIVGLIFDDDFEKKWRQNKRTQLDVLMDATAASQAYTTLNYLQHIVLDISKPDIPVDIVTHKLFNENADNHTFMALTELLSITTMLSIILTAVVFVREKEQGTWDLMLLMPVNPKIIILAKSFSQIIIVMAGIVISLGFVVLGTFNVPVNGSLWAFLFLSFFFVFASAGIGLFIAAIARDVMQVAQLSIVVMMPLIFLSGAWTPIYAMHPAMQYLSYISPLRYYIEGSESIFYRGTEWIDLWPYFMGVIAVGGVMYLIGFRKIGRLF</sequence>
<dbReference type="InterPro" id="IPR051449">
    <property type="entry name" value="ABC-2_transporter_component"/>
</dbReference>
<dbReference type="KEGG" id="sku:Sulku_1245"/>
<organism evidence="10 11">
    <name type="scientific">Sulfuricurvum kujiense (strain ATCC BAA-921 / DSM 16994 / JCM 11577 / YK-1)</name>
    <dbReference type="NCBI Taxonomy" id="709032"/>
    <lineage>
        <taxon>Bacteria</taxon>
        <taxon>Pseudomonadati</taxon>
        <taxon>Campylobacterota</taxon>
        <taxon>Epsilonproteobacteria</taxon>
        <taxon>Campylobacterales</taxon>
        <taxon>Sulfurimonadaceae</taxon>
        <taxon>Sulfuricurvum</taxon>
    </lineage>
</organism>
<evidence type="ECO:0000256" key="3">
    <source>
        <dbReference type="ARBA" id="ARBA00022448"/>
    </source>
</evidence>
<dbReference type="PANTHER" id="PTHR30294">
    <property type="entry name" value="MEMBRANE COMPONENT OF ABC TRANSPORTER YHHJ-RELATED"/>
    <property type="match status" value="1"/>
</dbReference>
<dbReference type="Proteomes" id="UP000008721">
    <property type="component" value="Chromosome"/>
</dbReference>
<dbReference type="AlphaFoldDB" id="E4TXJ9"/>
<evidence type="ECO:0000256" key="8">
    <source>
        <dbReference type="SAM" id="Phobius"/>
    </source>
</evidence>
<feature type="transmembrane region" description="Helical" evidence="8">
    <location>
        <begin position="280"/>
        <end position="300"/>
    </location>
</feature>
<dbReference type="EMBL" id="CP002355">
    <property type="protein sequence ID" value="ADR33908.1"/>
    <property type="molecule type" value="Genomic_DNA"/>
</dbReference>
<keyword evidence="3" id="KW-0813">Transport</keyword>
<comment type="similarity">
    <text evidence="2">Belongs to the ABC-2 integral membrane protein family.</text>
</comment>
<feature type="transmembrane region" description="Helical" evidence="8">
    <location>
        <begin position="166"/>
        <end position="189"/>
    </location>
</feature>
<evidence type="ECO:0000256" key="4">
    <source>
        <dbReference type="ARBA" id="ARBA00022475"/>
    </source>
</evidence>
<protein>
    <submittedName>
        <fullName evidence="10">ABC-2 type transporter</fullName>
    </submittedName>
</protein>
<keyword evidence="5 8" id="KW-0812">Transmembrane</keyword>
<evidence type="ECO:0000313" key="11">
    <source>
        <dbReference type="Proteomes" id="UP000008721"/>
    </source>
</evidence>
<evidence type="ECO:0000256" key="1">
    <source>
        <dbReference type="ARBA" id="ARBA00004651"/>
    </source>
</evidence>
<keyword evidence="11" id="KW-1185">Reference proteome</keyword>
<evidence type="ECO:0000256" key="5">
    <source>
        <dbReference type="ARBA" id="ARBA00022692"/>
    </source>
</evidence>
<gene>
    <name evidence="10" type="ordered locus">Sulku_1245</name>
</gene>
<dbReference type="OrthoDB" id="9808686at2"/>
<evidence type="ECO:0000256" key="2">
    <source>
        <dbReference type="ARBA" id="ARBA00007783"/>
    </source>
</evidence>
<dbReference type="eggNOG" id="COG0842">
    <property type="taxonomic scope" value="Bacteria"/>
</dbReference>
<keyword evidence="7 8" id="KW-0472">Membrane</keyword>
<evidence type="ECO:0000256" key="7">
    <source>
        <dbReference type="ARBA" id="ARBA00023136"/>
    </source>
</evidence>
<dbReference type="InterPro" id="IPR013525">
    <property type="entry name" value="ABC2_TM"/>
</dbReference>
<proteinExistence type="inferred from homology"/>
<evidence type="ECO:0000256" key="6">
    <source>
        <dbReference type="ARBA" id="ARBA00022989"/>
    </source>
</evidence>
<dbReference type="RefSeq" id="WP_013460105.1">
    <property type="nucleotide sequence ID" value="NC_014762.1"/>
</dbReference>
<dbReference type="Pfam" id="PF12698">
    <property type="entry name" value="ABC2_membrane_3"/>
    <property type="match status" value="1"/>
</dbReference>
<accession>E4TXJ9</accession>
<feature type="transmembrane region" description="Helical" evidence="8">
    <location>
        <begin position="20"/>
        <end position="38"/>
    </location>
</feature>
<dbReference type="STRING" id="709032.Sulku_1245"/>